<dbReference type="HOGENOM" id="CLU_1811948_0_0_9"/>
<evidence type="ECO:0000313" key="1">
    <source>
        <dbReference type="EMBL" id="EEC55862.1"/>
    </source>
</evidence>
<reference evidence="1 2" key="2">
    <citation type="submission" date="2008-11" db="EMBL/GenBank/DDBJ databases">
        <authorList>
            <person name="Fulton L."/>
            <person name="Clifton S."/>
            <person name="Fulton B."/>
            <person name="Xu J."/>
            <person name="Minx P."/>
            <person name="Pepin K.H."/>
            <person name="Johnson M."/>
            <person name="Bhonagiri V."/>
            <person name="Nash W.E."/>
            <person name="Mardis E.R."/>
            <person name="Wilson R.K."/>
        </authorList>
    </citation>
    <scope>NUCLEOTIDE SEQUENCE [LARGE SCALE GENOMIC DNA]</scope>
    <source>
        <strain evidence="1 2">ATCC 43243</strain>
    </source>
</reference>
<evidence type="ECO:0000313" key="2">
    <source>
        <dbReference type="Proteomes" id="UP000003136"/>
    </source>
</evidence>
<dbReference type="Proteomes" id="UP000003136">
    <property type="component" value="Unassembled WGS sequence"/>
</dbReference>
<keyword evidence="2" id="KW-1185">Reference proteome</keyword>
<proteinExistence type="predicted"/>
<organism evidence="1 2">
    <name type="scientific">[Bacteroides] pectinophilus ATCC 43243</name>
    <dbReference type="NCBI Taxonomy" id="483218"/>
    <lineage>
        <taxon>Bacteria</taxon>
        <taxon>Bacillati</taxon>
        <taxon>Bacillota</taxon>
        <taxon>Clostridia</taxon>
        <taxon>Eubacteriales</taxon>
    </lineage>
</organism>
<name>B7AUH1_9FIRM</name>
<gene>
    <name evidence="1" type="ORF">BACPEC_02369</name>
</gene>
<dbReference type="AlphaFoldDB" id="B7AUH1"/>
<dbReference type="STRING" id="483218.BACPEC_02369"/>
<comment type="caution">
    <text evidence="1">The sequence shown here is derived from an EMBL/GenBank/DDBJ whole genome shotgun (WGS) entry which is preliminary data.</text>
</comment>
<protein>
    <submittedName>
        <fullName evidence="1">Uncharacterized protein</fullName>
    </submittedName>
</protein>
<sequence length="142" mass="15975">MSLINKLFKGKNTENNAGTQAQQVPEASSQAAADAGCTTTEESARIYAFAKANASQANTEKIFGTKEADSYYTDSARVQVFPERIMDFGFDNPVQLEAYLKELWKDDLKMQELIPVIKVATFANRDKYDSKYQDLSLYNYTL</sequence>
<dbReference type="EMBL" id="ABVQ01000037">
    <property type="protein sequence ID" value="EEC55862.1"/>
    <property type="molecule type" value="Genomic_DNA"/>
</dbReference>
<accession>B7AUH1</accession>
<reference evidence="1 2" key="1">
    <citation type="submission" date="2008-11" db="EMBL/GenBank/DDBJ databases">
        <title>Draft genome sequence of Bacteroides pectinophilus (ATCC 43243).</title>
        <authorList>
            <person name="Sudarsanam P."/>
            <person name="Ley R."/>
            <person name="Guruge J."/>
            <person name="Turnbaugh P.J."/>
            <person name="Mahowald M."/>
            <person name="Liep D."/>
            <person name="Gordon J."/>
        </authorList>
    </citation>
    <scope>NUCLEOTIDE SEQUENCE [LARGE SCALE GENOMIC DNA]</scope>
    <source>
        <strain evidence="1 2">ATCC 43243</strain>
    </source>
</reference>